<evidence type="ECO:0000256" key="8">
    <source>
        <dbReference type="ARBA" id="ARBA00046341"/>
    </source>
</evidence>
<comment type="pathway">
    <text evidence="2 11">Protein modification; protein ubiquitination.</text>
</comment>
<sequence>MNPDLLKVFLIEVPKNLGFDDFKGLQHYITKVLFYSATDEGKYLKTLFPRISPEDFDPSTVYNIPSSTEVLNPFYEVSGSKYSHPPDEACAKPFQPGDPVYRCDECGFDSTCVLCASCFNKEDHLNHNVTVYTSSGTSGGICDCGDPEAFIRPLNCKCQTNRDELEEDVSGMMDALQKTIQIAIDYVLDVSNFTIMTLPLIHTELNEQYPKLDIRELSDYLSLPEESYSGASDVNSTNRWALILWNDEFHNLTEAVTAIKAGTGVDDRNAYKIAEKIDIKGFCVLKEDDNPQKLIQAKRLVESNGLVATIVSARDLLREKIASSIIDWIIAISNSSNSQVRKAAQSYFAELLLEPHFRFSKVIPSSVFQETLASKSTQDQFLAYFKMVFHTMEEDLNLMSDITSQLFTCPQTVRSILDKGGVKNLLGPLAKLIEEHSTTRDTNTGYRLYCEIGSDSQQKRAIKKAIVHGIYNLSYFSNHGLSGDSITKFLQPDHFSLLVLMLRYFQSYWPVTRKYGEHVERDDFDLSVHVEISLPILKCVKNLGVDMPRNKEIPTVVAQLIELLSKKKNEFIEPGVIKFQVSKEPVAIVNPLNSLLSYFLQFQNIDNFKHLLQQNQSELVNFTDISLRSIVLGSQVKAGFWIRNGSSVSQYAFMRDFHLNQIAILFEDQEKVLMNFLERWELRSWFKNEVDFDKTIYEERFFSIVERFIAFAYNLFVDRSMFINETPEDATLRKLNHAIGYALCEEAMAFSELHQYIDTNIASSSKFEDVLYEVADYQPPSALTDSGLYRLKESTYEKLDPLNILVDPGKFQIISEMVVKNSSKQKKRKSENLIVTPVIEKAGNDFVDENIGNFAKSLPFVKLIYKLMQVSIDTSDETYLPHLLHLVHAIMLDDEMIHGKEYLNKHFVDIPITDLLLTISESTMSKYVCQKADYLVEQLVGKDKRIIASLVDCFDAERKKRKAEKRKNNIFKKFSKQREKFLNQNQEFQSDIPQDSNIPMEGEDSRKLRTCVACGELESFEKPLAIMAASTKAPVFWKVPVQTGEVVSNAFKTWDKNILLDYKDTEYGVGYDPVSRSSLDSNRFESYVLSTCGHSIHHSCLNRRIIGSAQYSCPLCHNLHDMIILTLLGNRDSNIPAEVFNGSPNHLKYNQIVESADPNRKLGYLLDVFFKPEYFDAPSKTVTMASLGEAPLNHFKNQKYLPPGINSSYGIIFNRLMNWTVVLADTIRMNEISTRLNGVDGYSDFLSQIPGSAKTLLICMFQMRVLNAASSLLPLSADESNTFQSEFKSFWNSDLILDGVFNEVLVLFFQTDESLATLTRVGMSKLIAIVIKSLTARHEKDNSYLKCIDVDNGNQVSDVSLERFHRLFTGVMHGNDCEIPEVDKSISLIIYCAIERILGIFLRQVIIFKDILTCKQTGENNYESIPELLDLQKKIKLQDRLTDTKPLTDALGVPSFDELIETLLESSDALEGNVFDIIWLAKIPKYHDKGILTLEYPGIVHLVNLPVDYNSCVLNASQIATRDNSKCLICGQWTNASRNVAHMLNCSSQIGILFISKSNMLRICVYIGTSPITIELPAPYLTKHGEIKVIDKRGRATLSGLRFAYLNKLWVTQGLYGFVTRNLFGSGFALEDDVTFNFERNIPDLSEDDDGIGLFEWVD</sequence>
<dbReference type="GO" id="GO:0016567">
    <property type="term" value="P:protein ubiquitination"/>
    <property type="evidence" value="ECO:0007669"/>
    <property type="project" value="UniProtKB-UniRule"/>
</dbReference>
<evidence type="ECO:0000256" key="6">
    <source>
        <dbReference type="ARBA" id="ARBA00022786"/>
    </source>
</evidence>
<name>A0A8H6BTL4_CANAX</name>
<evidence type="ECO:0000256" key="10">
    <source>
        <dbReference type="PROSITE-ProRule" id="PRU00508"/>
    </source>
</evidence>
<dbReference type="GO" id="GO:0061630">
    <property type="term" value="F:ubiquitin protein ligase activity"/>
    <property type="evidence" value="ECO:0007669"/>
    <property type="project" value="UniProtKB-UniRule"/>
</dbReference>
<dbReference type="SUPFAM" id="SSF54736">
    <property type="entry name" value="ClpS-like"/>
    <property type="match status" value="1"/>
</dbReference>
<dbReference type="UniPathway" id="UPA00143"/>
<evidence type="ECO:0000256" key="9">
    <source>
        <dbReference type="PROSITE-ProRule" id="PRU00175"/>
    </source>
</evidence>
<dbReference type="FunFam" id="2.10.110.30:FF:000002">
    <property type="entry name" value="Putative e3 ubiquitin-protein ligase ubr3"/>
    <property type="match status" value="1"/>
</dbReference>
<evidence type="ECO:0000256" key="5">
    <source>
        <dbReference type="ARBA" id="ARBA00022771"/>
    </source>
</evidence>
<dbReference type="EMBL" id="JABWAD010000058">
    <property type="protein sequence ID" value="KAF6066413.1"/>
    <property type="molecule type" value="Genomic_DNA"/>
</dbReference>
<accession>A0A8H6BTL4</accession>
<keyword evidence="6 11" id="KW-0833">Ubl conjugation pathway</keyword>
<feature type="domain" description="RING-type" evidence="12">
    <location>
        <begin position="1072"/>
        <end position="1117"/>
    </location>
</feature>
<dbReference type="InterPro" id="IPR014719">
    <property type="entry name" value="Ribosomal_bL12_C/ClpS-like"/>
</dbReference>
<dbReference type="CDD" id="cd19672">
    <property type="entry name" value="UBR-box_UBR1_like"/>
    <property type="match status" value="1"/>
</dbReference>
<dbReference type="Pfam" id="PF18995">
    <property type="entry name" value="PRT6_C"/>
    <property type="match status" value="1"/>
</dbReference>
<dbReference type="InterPro" id="IPR003126">
    <property type="entry name" value="Znf_UBR"/>
</dbReference>
<comment type="similarity">
    <text evidence="8 11">Belongs to the E3 ubiquitin-protein ligase UBR1-like family.</text>
</comment>
<keyword evidence="4 11" id="KW-0479">Metal-binding</keyword>
<evidence type="ECO:0000256" key="1">
    <source>
        <dbReference type="ARBA" id="ARBA00000900"/>
    </source>
</evidence>
<dbReference type="Proteomes" id="UP000536275">
    <property type="component" value="Unassembled WGS sequence"/>
</dbReference>
<evidence type="ECO:0000256" key="2">
    <source>
        <dbReference type="ARBA" id="ARBA00004906"/>
    </source>
</evidence>
<dbReference type="GO" id="GO:0008270">
    <property type="term" value="F:zinc ion binding"/>
    <property type="evidence" value="ECO:0007669"/>
    <property type="project" value="UniProtKB-UniRule"/>
</dbReference>
<proteinExistence type="inferred from homology"/>
<dbReference type="SMART" id="SM00396">
    <property type="entry name" value="ZnF_UBR1"/>
    <property type="match status" value="1"/>
</dbReference>
<dbReference type="PANTHER" id="PTHR21497">
    <property type="entry name" value="UBIQUITIN LIGASE E3 ALPHA-RELATED"/>
    <property type="match status" value="1"/>
</dbReference>
<reference evidence="14 15" key="1">
    <citation type="submission" date="2020-03" db="EMBL/GenBank/DDBJ databases">
        <title>FDA dAtabase for Regulatory Grade micrObial Sequences (FDA-ARGOS): Supporting development and validation of Infectious Disease Dx tests.</title>
        <authorList>
            <person name="Campos J."/>
            <person name="Goldberg B."/>
            <person name="Tallon L."/>
            <person name="Sadzewicz L."/>
            <person name="Vavikolanu K."/>
            <person name="Mehta A."/>
            <person name="Aluvathingal J."/>
            <person name="Nadendla S."/>
            <person name="Nandy P."/>
            <person name="Geyer C."/>
            <person name="Yan Y."/>
            <person name="Sichtig H."/>
        </authorList>
    </citation>
    <scope>NUCLEOTIDE SEQUENCE [LARGE SCALE GENOMIC DNA]</scope>
    <source>
        <strain evidence="14 15">FDAARGOS_656</strain>
    </source>
</reference>
<evidence type="ECO:0000256" key="4">
    <source>
        <dbReference type="ARBA" id="ARBA00022723"/>
    </source>
</evidence>
<dbReference type="InterPro" id="IPR001841">
    <property type="entry name" value="Znf_RING"/>
</dbReference>
<dbReference type="GO" id="GO:0071596">
    <property type="term" value="P:ubiquitin-dependent protein catabolic process via the N-end rule pathway"/>
    <property type="evidence" value="ECO:0007669"/>
    <property type="project" value="UniProtKB-UniRule"/>
</dbReference>
<dbReference type="GO" id="GO:0005737">
    <property type="term" value="C:cytoplasm"/>
    <property type="evidence" value="ECO:0007669"/>
    <property type="project" value="TreeGrafter"/>
</dbReference>
<evidence type="ECO:0000259" key="13">
    <source>
        <dbReference type="PROSITE" id="PS51157"/>
    </source>
</evidence>
<dbReference type="PROSITE" id="PS51157">
    <property type="entry name" value="ZF_UBR"/>
    <property type="match status" value="1"/>
</dbReference>
<dbReference type="Gene3D" id="2.10.110.30">
    <property type="match status" value="1"/>
</dbReference>
<dbReference type="InterPro" id="IPR013083">
    <property type="entry name" value="Znf_RING/FYVE/PHD"/>
</dbReference>
<keyword evidence="3 11" id="KW-0808">Transferase</keyword>
<feature type="domain" description="UBR-type" evidence="13">
    <location>
        <begin position="88"/>
        <end position="161"/>
    </location>
</feature>
<dbReference type="InterPro" id="IPR039164">
    <property type="entry name" value="UBR1-like"/>
</dbReference>
<evidence type="ECO:0000256" key="11">
    <source>
        <dbReference type="RuleBase" id="RU366018"/>
    </source>
</evidence>
<dbReference type="InterPro" id="IPR044046">
    <property type="entry name" value="E3_ligase_UBR-like_C"/>
</dbReference>
<evidence type="ECO:0000313" key="14">
    <source>
        <dbReference type="EMBL" id="KAF6066413.1"/>
    </source>
</evidence>
<evidence type="ECO:0000256" key="7">
    <source>
        <dbReference type="ARBA" id="ARBA00022833"/>
    </source>
</evidence>
<gene>
    <name evidence="14" type="ORF">FOB64_004677</name>
</gene>
<dbReference type="GO" id="GO:0000151">
    <property type="term" value="C:ubiquitin ligase complex"/>
    <property type="evidence" value="ECO:0007669"/>
    <property type="project" value="TreeGrafter"/>
</dbReference>
<dbReference type="Pfam" id="PF02207">
    <property type="entry name" value="zf-UBR"/>
    <property type="match status" value="1"/>
</dbReference>
<dbReference type="SUPFAM" id="SSF57850">
    <property type="entry name" value="RING/U-box"/>
    <property type="match status" value="1"/>
</dbReference>
<dbReference type="Gene3D" id="3.30.40.10">
    <property type="entry name" value="Zinc/RING finger domain, C3HC4 (zinc finger)"/>
    <property type="match status" value="1"/>
</dbReference>
<evidence type="ECO:0000256" key="3">
    <source>
        <dbReference type="ARBA" id="ARBA00022679"/>
    </source>
</evidence>
<evidence type="ECO:0000313" key="15">
    <source>
        <dbReference type="Proteomes" id="UP000536275"/>
    </source>
</evidence>
<dbReference type="EC" id="2.3.2.27" evidence="11"/>
<organism evidence="14 15">
    <name type="scientific">Candida albicans</name>
    <name type="common">Yeast</name>
    <dbReference type="NCBI Taxonomy" id="5476"/>
    <lineage>
        <taxon>Eukaryota</taxon>
        <taxon>Fungi</taxon>
        <taxon>Dikarya</taxon>
        <taxon>Ascomycota</taxon>
        <taxon>Saccharomycotina</taxon>
        <taxon>Pichiomycetes</taxon>
        <taxon>Debaryomycetaceae</taxon>
        <taxon>Candida/Lodderomyces clade</taxon>
        <taxon>Candida</taxon>
    </lineage>
</organism>
<keyword evidence="5 9" id="KW-0863">Zinc-finger</keyword>
<dbReference type="Pfam" id="PF22960">
    <property type="entry name" value="WHD_UBR1"/>
    <property type="match status" value="1"/>
</dbReference>
<comment type="catalytic activity">
    <reaction evidence="1 11">
        <text>S-ubiquitinyl-[E2 ubiquitin-conjugating enzyme]-L-cysteine + [acceptor protein]-L-lysine = [E2 ubiquitin-conjugating enzyme]-L-cysteine + N(6)-ubiquitinyl-[acceptor protein]-L-lysine.</text>
        <dbReference type="EC" id="2.3.2.27"/>
    </reaction>
</comment>
<evidence type="ECO:0000259" key="12">
    <source>
        <dbReference type="PROSITE" id="PS50089"/>
    </source>
</evidence>
<dbReference type="InterPro" id="IPR055194">
    <property type="entry name" value="UBR1-like_WH"/>
</dbReference>
<dbReference type="PROSITE" id="PS50089">
    <property type="entry name" value="ZF_RING_2"/>
    <property type="match status" value="1"/>
</dbReference>
<dbReference type="PANTHER" id="PTHR21497:SF26">
    <property type="entry name" value="E3 UBIQUITIN-PROTEIN LIGASE UBR1"/>
    <property type="match status" value="1"/>
</dbReference>
<keyword evidence="7 11" id="KW-0862">Zinc</keyword>
<comment type="function">
    <text evidence="11">Ubiquitin ligase protein which is a component of the N-end rule pathway. Recognizes and binds to proteins bearing specific N-terminal residues that are destabilizing according to the N-end rule, leading to their ubiquitination and subsequent degradation.</text>
</comment>
<protein>
    <recommendedName>
        <fullName evidence="11">E3 ubiquitin-protein ligase</fullName>
        <ecNumber evidence="11">2.3.2.27</ecNumber>
    </recommendedName>
</protein>
<feature type="zinc finger region" description="UBR-type" evidence="10">
    <location>
        <begin position="88"/>
        <end position="161"/>
    </location>
</feature>
<comment type="caution">
    <text evidence="14">The sequence shown here is derived from an EMBL/GenBank/DDBJ whole genome shotgun (WGS) entry which is preliminary data.</text>
</comment>